<reference evidence="2" key="1">
    <citation type="submission" date="2022-07" db="EMBL/GenBank/DDBJ databases">
        <title>Chromosome-level genome of Muraenolepis orangiensis.</title>
        <authorList>
            <person name="Kim J."/>
        </authorList>
    </citation>
    <scope>NUCLEOTIDE SEQUENCE</scope>
    <source>
        <strain evidence="2">KU_S4_2022</strain>
        <tissue evidence="2">Muscle</tissue>
    </source>
</reference>
<gene>
    <name evidence="2" type="ORF">NHX12_005757</name>
</gene>
<protein>
    <submittedName>
        <fullName evidence="2">Uncharacterized protein</fullName>
    </submittedName>
</protein>
<organism evidence="2 3">
    <name type="scientific">Muraenolepis orangiensis</name>
    <name type="common">Patagonian moray cod</name>
    <dbReference type="NCBI Taxonomy" id="630683"/>
    <lineage>
        <taxon>Eukaryota</taxon>
        <taxon>Metazoa</taxon>
        <taxon>Chordata</taxon>
        <taxon>Craniata</taxon>
        <taxon>Vertebrata</taxon>
        <taxon>Euteleostomi</taxon>
        <taxon>Actinopterygii</taxon>
        <taxon>Neopterygii</taxon>
        <taxon>Teleostei</taxon>
        <taxon>Neoteleostei</taxon>
        <taxon>Acanthomorphata</taxon>
        <taxon>Zeiogadaria</taxon>
        <taxon>Gadariae</taxon>
        <taxon>Gadiformes</taxon>
        <taxon>Muraenolepidoidei</taxon>
        <taxon>Muraenolepididae</taxon>
        <taxon>Muraenolepis</taxon>
    </lineage>
</organism>
<dbReference type="EMBL" id="JANIIK010000112">
    <property type="protein sequence ID" value="KAJ3593422.1"/>
    <property type="molecule type" value="Genomic_DNA"/>
</dbReference>
<name>A0A9Q0DS69_9TELE</name>
<comment type="caution">
    <text evidence="2">The sequence shown here is derived from an EMBL/GenBank/DDBJ whole genome shotgun (WGS) entry which is preliminary data.</text>
</comment>
<keyword evidence="3" id="KW-1185">Reference proteome</keyword>
<dbReference type="AlphaFoldDB" id="A0A9Q0DS69"/>
<dbReference type="Proteomes" id="UP001148018">
    <property type="component" value="Unassembled WGS sequence"/>
</dbReference>
<sequence length="114" mass="12333">MNLSSVRLPASPPLVLVPHGNRPQGAGDGQVSGALRGQMRRRLLPWICVAHKLKGLELKADRLTGSGPSIHQWLSHQLNGLRVVRATERRAASALGVRTWRRDAEGDKGFGTTG</sequence>
<proteinExistence type="predicted"/>
<feature type="region of interest" description="Disordered" evidence="1">
    <location>
        <begin position="1"/>
        <end position="34"/>
    </location>
</feature>
<evidence type="ECO:0000313" key="2">
    <source>
        <dbReference type="EMBL" id="KAJ3593422.1"/>
    </source>
</evidence>
<accession>A0A9Q0DS69</accession>
<evidence type="ECO:0000256" key="1">
    <source>
        <dbReference type="SAM" id="MobiDB-lite"/>
    </source>
</evidence>
<evidence type="ECO:0000313" key="3">
    <source>
        <dbReference type="Proteomes" id="UP001148018"/>
    </source>
</evidence>